<dbReference type="PANTHER" id="PTHR46033">
    <property type="entry name" value="PROTEIN MAIN-LIKE 2"/>
    <property type="match status" value="1"/>
</dbReference>
<gene>
    <name evidence="3" type="ORF">Golob_017941</name>
</gene>
<name>A0A7J8M8Q5_9ROSI</name>
<dbReference type="InterPro" id="IPR044824">
    <property type="entry name" value="MAIN-like"/>
</dbReference>
<organism evidence="3 4">
    <name type="scientific">Gossypium lobatum</name>
    <dbReference type="NCBI Taxonomy" id="34289"/>
    <lineage>
        <taxon>Eukaryota</taxon>
        <taxon>Viridiplantae</taxon>
        <taxon>Streptophyta</taxon>
        <taxon>Embryophyta</taxon>
        <taxon>Tracheophyta</taxon>
        <taxon>Spermatophyta</taxon>
        <taxon>Magnoliopsida</taxon>
        <taxon>eudicotyledons</taxon>
        <taxon>Gunneridae</taxon>
        <taxon>Pentapetalae</taxon>
        <taxon>rosids</taxon>
        <taxon>malvids</taxon>
        <taxon>Malvales</taxon>
        <taxon>Malvaceae</taxon>
        <taxon>Malvoideae</taxon>
        <taxon>Gossypium</taxon>
    </lineage>
</organism>
<comment type="caution">
    <text evidence="3">The sequence shown here is derived from an EMBL/GenBank/DDBJ whole genome shotgun (WGS) entry which is preliminary data.</text>
</comment>
<proteinExistence type="predicted"/>
<evidence type="ECO:0000256" key="1">
    <source>
        <dbReference type="SAM" id="MobiDB-lite"/>
    </source>
</evidence>
<accession>A0A7J8M8Q5</accession>
<reference evidence="3 4" key="1">
    <citation type="journal article" date="2019" name="Genome Biol. Evol.">
        <title>Insights into the evolution of the New World diploid cottons (Gossypium, subgenus Houzingenia) based on genome sequencing.</title>
        <authorList>
            <person name="Grover C.E."/>
            <person name="Arick M.A. 2nd"/>
            <person name="Thrash A."/>
            <person name="Conover J.L."/>
            <person name="Sanders W.S."/>
            <person name="Peterson D.G."/>
            <person name="Frelichowski J.E."/>
            <person name="Scheffler J.A."/>
            <person name="Scheffler B.E."/>
            <person name="Wendel J.F."/>
        </authorList>
    </citation>
    <scope>NUCLEOTIDE SEQUENCE [LARGE SCALE GENOMIC DNA]</scope>
    <source>
        <strain evidence="3">157</strain>
        <tissue evidence="3">Leaf</tissue>
    </source>
</reference>
<dbReference type="AlphaFoldDB" id="A0A7J8M8Q5"/>
<evidence type="ECO:0000313" key="4">
    <source>
        <dbReference type="Proteomes" id="UP000593572"/>
    </source>
</evidence>
<dbReference type="PANTHER" id="PTHR46033:SF8">
    <property type="entry name" value="PROTEIN MAINTENANCE OF MERISTEMS-LIKE"/>
    <property type="match status" value="1"/>
</dbReference>
<feature type="domain" description="Aminotransferase-like plant mobile" evidence="2">
    <location>
        <begin position="60"/>
        <end position="181"/>
    </location>
</feature>
<keyword evidence="4" id="KW-1185">Reference proteome</keyword>
<feature type="region of interest" description="Disordered" evidence="1">
    <location>
        <begin position="341"/>
        <end position="360"/>
    </location>
</feature>
<sequence>MARSLICFDDNHISVNQFQMVEDRILETYIRNLPVPPSPLIEPYLRDVYFSHVALVGRGCKLDQTLVSVLVERWRLEMHTFHLSCNECTMTLKDMQLQIGLLVDGSVVTGSVHAVNWRGVYAEPLGRVLEMIFKGRIEMGWLRRNFGGIDKDSTEVQRKQHSYAYILLIVSGIIMPDKWNHGSSYARLPNELRDIQLLLDQQLEAEVPLVVYATMEMHMSDRMLRKSIITYDEATIGVYTFMVWRSESIISTYSITDTDDAPPPASFIFGPLSLTYYTSMPLTFLTTMMPATIYRPSIFRAPIESLVVMPLMYEIQNSYTPIPMVSQTPLGSLFYQYGSSFQPPNPRSDDTRWQSRSNRL</sequence>
<dbReference type="GO" id="GO:0010073">
    <property type="term" value="P:meristem maintenance"/>
    <property type="evidence" value="ECO:0007669"/>
    <property type="project" value="InterPro"/>
</dbReference>
<evidence type="ECO:0000259" key="2">
    <source>
        <dbReference type="Pfam" id="PF10536"/>
    </source>
</evidence>
<dbReference type="EMBL" id="JABEZX010000007">
    <property type="protein sequence ID" value="MBA0561088.1"/>
    <property type="molecule type" value="Genomic_DNA"/>
</dbReference>
<dbReference type="Proteomes" id="UP000593572">
    <property type="component" value="Unassembled WGS sequence"/>
</dbReference>
<evidence type="ECO:0000313" key="3">
    <source>
        <dbReference type="EMBL" id="MBA0561088.1"/>
    </source>
</evidence>
<protein>
    <recommendedName>
        <fullName evidence="2">Aminotransferase-like plant mobile domain-containing protein</fullName>
    </recommendedName>
</protein>
<dbReference type="InterPro" id="IPR019557">
    <property type="entry name" value="AminoTfrase-like_pln_mobile"/>
</dbReference>
<dbReference type="Pfam" id="PF10536">
    <property type="entry name" value="PMD"/>
    <property type="match status" value="1"/>
</dbReference>